<dbReference type="RefSeq" id="XP_031857199.1">
    <property type="nucleotide sequence ID" value="XM_032008513.1"/>
</dbReference>
<dbReference type="SUPFAM" id="SSF55729">
    <property type="entry name" value="Acyl-CoA N-acyltransferases (Nat)"/>
    <property type="match status" value="1"/>
</dbReference>
<dbReference type="GO" id="GO:0016747">
    <property type="term" value="F:acyltransferase activity, transferring groups other than amino-acyl groups"/>
    <property type="evidence" value="ECO:0007669"/>
    <property type="project" value="InterPro"/>
</dbReference>
<reference evidence="1" key="1">
    <citation type="submission" date="2017-08" db="EMBL/GenBank/DDBJ databases">
        <authorList>
            <person name="Cuomo C."/>
            <person name="Billmyre B."/>
            <person name="Heitman J."/>
        </authorList>
    </citation>
    <scope>NUCLEOTIDE SEQUENCE</scope>
    <source>
        <strain evidence="1">CBS 12478</strain>
    </source>
</reference>
<proteinExistence type="predicted"/>
<evidence type="ECO:0000313" key="1">
    <source>
        <dbReference type="EMBL" id="WWD16301.1"/>
    </source>
</evidence>
<dbReference type="InterPro" id="IPR016181">
    <property type="entry name" value="Acyl_CoA_acyltransferase"/>
</dbReference>
<dbReference type="PANTHER" id="PTHR43792">
    <property type="entry name" value="GNAT FAMILY, PUTATIVE (AFU_ORTHOLOGUE AFUA_3G00765)-RELATED-RELATED"/>
    <property type="match status" value="1"/>
</dbReference>
<dbReference type="EMBL" id="CP144052">
    <property type="protein sequence ID" value="WWD16301.1"/>
    <property type="molecule type" value="Genomic_DNA"/>
</dbReference>
<dbReference type="GeneID" id="43592685"/>
<accession>A0A5M6BQC0</accession>
<keyword evidence="2" id="KW-1185">Reference proteome</keyword>
<reference evidence="1" key="2">
    <citation type="submission" date="2024-01" db="EMBL/GenBank/DDBJ databases">
        <title>Comparative genomics of Cryptococcus and Kwoniella reveals pathogenesis evolution and contrasting modes of karyotype evolution via chromosome fusion or intercentromeric recombination.</title>
        <authorList>
            <person name="Coelho M.A."/>
            <person name="David-Palma M."/>
            <person name="Shea T."/>
            <person name="Bowers K."/>
            <person name="McGinley-Smith S."/>
            <person name="Mohammad A.W."/>
            <person name="Gnirke A."/>
            <person name="Yurkov A.M."/>
            <person name="Nowrousian M."/>
            <person name="Sun S."/>
            <person name="Cuomo C.A."/>
            <person name="Heitman J."/>
        </authorList>
    </citation>
    <scope>NUCLEOTIDE SEQUENCE</scope>
    <source>
        <strain evidence="1">CBS 12478</strain>
    </source>
</reference>
<dbReference type="InterPro" id="IPR000182">
    <property type="entry name" value="GNAT_dom"/>
</dbReference>
<dbReference type="OrthoDB" id="630895at2759"/>
<name>A0A5M6BQC0_9TREE</name>
<dbReference type="Proteomes" id="UP000322225">
    <property type="component" value="Chromosome 2"/>
</dbReference>
<protein>
    <submittedName>
        <fullName evidence="1">Uncharacterized protein</fullName>
    </submittedName>
</protein>
<organism evidence="1 2">
    <name type="scientific">Kwoniella shandongensis</name>
    <dbReference type="NCBI Taxonomy" id="1734106"/>
    <lineage>
        <taxon>Eukaryota</taxon>
        <taxon>Fungi</taxon>
        <taxon>Dikarya</taxon>
        <taxon>Basidiomycota</taxon>
        <taxon>Agaricomycotina</taxon>
        <taxon>Tremellomycetes</taxon>
        <taxon>Tremellales</taxon>
        <taxon>Cryptococcaceae</taxon>
        <taxon>Kwoniella</taxon>
    </lineage>
</organism>
<dbReference type="KEGG" id="ksn:43592685"/>
<dbReference type="PROSITE" id="PS51186">
    <property type="entry name" value="GNAT"/>
    <property type="match status" value="1"/>
</dbReference>
<dbReference type="Gene3D" id="3.40.630.30">
    <property type="match status" value="1"/>
</dbReference>
<gene>
    <name evidence="1" type="ORF">CI109_100727</name>
</gene>
<dbReference type="PANTHER" id="PTHR43792:SF16">
    <property type="entry name" value="N-ACETYLTRANSFERASE DOMAIN-CONTAINING PROTEIN"/>
    <property type="match status" value="1"/>
</dbReference>
<dbReference type="InterPro" id="IPR051531">
    <property type="entry name" value="N-acetyltransferase"/>
</dbReference>
<sequence>MTTPFRLESSRLYIHRFEPTTEHADFLVKLYNTPLFIAGEGDTGINTTEKALRQIKDGFIGKAFAKNGHGPYLISLNDRTLIGSVTIMRGDYLAPDIGFALLPEYTKQGYAKEAGLRLIEYATQSKEEGGLGYPGVFVFTSNKNEKAKKLSESLGLEYRGVYPLQAFGGHPSAVYASKSMVEDLKVYGITEEKSE</sequence>
<evidence type="ECO:0000313" key="2">
    <source>
        <dbReference type="Proteomes" id="UP000322225"/>
    </source>
</evidence>
<dbReference type="Pfam" id="PF13302">
    <property type="entry name" value="Acetyltransf_3"/>
    <property type="match status" value="1"/>
</dbReference>
<dbReference type="AlphaFoldDB" id="A0A5M6BQC0"/>